<dbReference type="EMBL" id="FLUO01000001">
    <property type="protein sequence ID" value="SBW04895.1"/>
    <property type="molecule type" value="Genomic_DNA"/>
</dbReference>
<evidence type="ECO:0000313" key="1">
    <source>
        <dbReference type="EMBL" id="SBW04895.1"/>
    </source>
</evidence>
<sequence>MKIAAISTGSKFVKLLGNPLNFRITLILWQFRKPRYQGPSLSPHGALRGDRDYVFNGGVSIKIKQRNRR</sequence>
<name>A0A212K061_9PROT</name>
<dbReference type="AlphaFoldDB" id="A0A212K061"/>
<organism evidence="1">
    <name type="scientific">uncultured Alphaproteobacteria bacterium</name>
    <dbReference type="NCBI Taxonomy" id="91750"/>
    <lineage>
        <taxon>Bacteria</taxon>
        <taxon>Pseudomonadati</taxon>
        <taxon>Pseudomonadota</taxon>
        <taxon>Alphaproteobacteria</taxon>
        <taxon>environmental samples</taxon>
    </lineage>
</organism>
<reference evidence="1" key="1">
    <citation type="submission" date="2016-04" db="EMBL/GenBank/DDBJ databases">
        <authorList>
            <person name="Evans L.H."/>
            <person name="Alamgir A."/>
            <person name="Owens N."/>
            <person name="Weber N.D."/>
            <person name="Virtaneva K."/>
            <person name="Barbian K."/>
            <person name="Babar A."/>
            <person name="Rosenke K."/>
        </authorList>
    </citation>
    <scope>NUCLEOTIDE SEQUENCE</scope>
    <source>
        <strain evidence="1">86</strain>
    </source>
</reference>
<proteinExistence type="predicted"/>
<accession>A0A212K061</accession>
<protein>
    <submittedName>
        <fullName evidence="1">Uncharacterized protein</fullName>
    </submittedName>
</protein>
<gene>
    <name evidence="1" type="ORF">KL86APRO_11912</name>
</gene>